<protein>
    <submittedName>
        <fullName evidence="1">Uncharacterized protein</fullName>
    </submittedName>
</protein>
<dbReference type="AlphaFoldDB" id="A0A9W5R0P2"/>
<evidence type="ECO:0000313" key="2">
    <source>
        <dbReference type="Proteomes" id="UP000014028"/>
    </source>
</evidence>
<dbReference type="Proteomes" id="UP000014028">
    <property type="component" value="Unassembled WGS sequence"/>
</dbReference>
<comment type="caution">
    <text evidence="1">The sequence shown here is derived from an EMBL/GenBank/DDBJ whole genome shotgun (WGS) entry which is preliminary data.</text>
</comment>
<proteinExistence type="predicted"/>
<reference evidence="1 2" key="1">
    <citation type="submission" date="2012-12" db="EMBL/GenBank/DDBJ databases">
        <title>The Genome Sequence of Bacillus cereus VD184.</title>
        <authorList>
            <consortium name="The Broad Institute Genome Sequencing Platform"/>
            <consortium name="The Broad Institute Genome Sequencing Center for Infectious Disease"/>
            <person name="Feldgarden M."/>
            <person name="Van der Auwera G.A."/>
            <person name="Mahillon J."/>
            <person name="Duprez V."/>
            <person name="Timmery S."/>
            <person name="Mattelet C."/>
            <person name="Dierick K."/>
            <person name="Sun M."/>
            <person name="Yu Z."/>
            <person name="Zhu L."/>
            <person name="Hu X."/>
            <person name="Shank E.B."/>
            <person name="Swiecicka I."/>
            <person name="Hansen B.M."/>
            <person name="Andrup L."/>
            <person name="Walker B."/>
            <person name="Young S.K."/>
            <person name="Zeng Q."/>
            <person name="Gargeya S."/>
            <person name="Fitzgerald M."/>
            <person name="Haas B."/>
            <person name="Abouelleil A."/>
            <person name="Alvarado L."/>
            <person name="Arachchi H.M."/>
            <person name="Berlin A.M."/>
            <person name="Chapman S.B."/>
            <person name="Dewar J."/>
            <person name="Goldberg J."/>
            <person name="Griggs A."/>
            <person name="Gujja S."/>
            <person name="Hansen M."/>
            <person name="Howarth C."/>
            <person name="Imamovic A."/>
            <person name="Larimer J."/>
            <person name="McCowan C."/>
            <person name="Murphy C."/>
            <person name="Neiman D."/>
            <person name="Pearson M."/>
            <person name="Priest M."/>
            <person name="Roberts A."/>
            <person name="Saif S."/>
            <person name="Shea T."/>
            <person name="Sisk P."/>
            <person name="Sykes S."/>
            <person name="Wortman J."/>
            <person name="Nusbaum C."/>
            <person name="Birren B."/>
        </authorList>
    </citation>
    <scope>NUCLEOTIDE SEQUENCE [LARGE SCALE GENOMIC DNA]</scope>
    <source>
        <strain evidence="1 2">VD184</strain>
    </source>
</reference>
<name>A0A9W5R0P2_BACCE</name>
<gene>
    <name evidence="1" type="ORF">IKC_06157</name>
</gene>
<accession>A0A9W5R0P2</accession>
<dbReference type="Pfam" id="PF05069">
    <property type="entry name" value="Phage_tail_S"/>
    <property type="match status" value="1"/>
</dbReference>
<dbReference type="RefSeq" id="WP_016124083.1">
    <property type="nucleotide sequence ID" value="NZ_KB976852.1"/>
</dbReference>
<dbReference type="EMBL" id="AHFK01000113">
    <property type="protein sequence ID" value="EOQ00959.1"/>
    <property type="molecule type" value="Genomic_DNA"/>
</dbReference>
<organism evidence="1 2">
    <name type="scientific">Bacillus cereus VD184</name>
    <dbReference type="NCBI Taxonomy" id="1053242"/>
    <lineage>
        <taxon>Bacteria</taxon>
        <taxon>Bacillati</taxon>
        <taxon>Bacillota</taxon>
        <taxon>Bacilli</taxon>
        <taxon>Bacillales</taxon>
        <taxon>Bacillaceae</taxon>
        <taxon>Bacillus</taxon>
        <taxon>Bacillus cereus group</taxon>
    </lineage>
</organism>
<dbReference type="InterPro" id="IPR006522">
    <property type="entry name" value="Phage_virion_morphogenesis"/>
</dbReference>
<sequence length="156" mass="17736">MARDTQRMRVELNGFDVRMLRAAGKLEDFKTPLRRSETYMERSIGNRFRAAAWVPLSAYTLRIHPHRVGGKPLNDTGALKQSITSGAANRLSKKKLTIRSGLPKANLHHHGGRTSWGTFVPARPFLFFSAVDRDMIQRVFDDYIDDLVREVNNGNI</sequence>
<evidence type="ECO:0000313" key="1">
    <source>
        <dbReference type="EMBL" id="EOQ00959.1"/>
    </source>
</evidence>